<proteinExistence type="predicted"/>
<accession>E1REF6</accession>
<dbReference type="STRING" id="679926.Mpet_2455"/>
<reference evidence="3 4" key="1">
    <citation type="journal article" date="2010" name="Stand. Genomic Sci.">
        <title>Complete genome sequence of Methanoplanus petrolearius type strain (SEBR 4847).</title>
        <authorList>
            <person name="Brambilla E."/>
            <person name="Djao O.D."/>
            <person name="Daligault H."/>
            <person name="Lapidus A."/>
            <person name="Lucas S."/>
            <person name="Hammon N."/>
            <person name="Nolan M."/>
            <person name="Tice H."/>
            <person name="Cheng J.F."/>
            <person name="Han C."/>
            <person name="Tapia R."/>
            <person name="Goodwin L."/>
            <person name="Pitluck S."/>
            <person name="Liolios K."/>
            <person name="Ivanova N."/>
            <person name="Mavromatis K."/>
            <person name="Mikhailova N."/>
            <person name="Pati A."/>
            <person name="Chen A."/>
            <person name="Palaniappan K."/>
            <person name="Land M."/>
            <person name="Hauser L."/>
            <person name="Chang Y.J."/>
            <person name="Jeffries C.D."/>
            <person name="Rohde M."/>
            <person name="Spring S."/>
            <person name="Sikorski J."/>
            <person name="Goker M."/>
            <person name="Woyke T."/>
            <person name="Bristow J."/>
            <person name="Eisen J.A."/>
            <person name="Markowitz V."/>
            <person name="Hugenholtz P."/>
            <person name="Kyrpides N.C."/>
            <person name="Klenk H.P."/>
        </authorList>
    </citation>
    <scope>NUCLEOTIDE SEQUENCE [LARGE SCALE GENOMIC DNA]</scope>
    <source>
        <strain evidence="4">DSM 11571 / OCM 486 / SEBR 4847</strain>
    </source>
</reference>
<feature type="transmembrane region" description="Helical" evidence="1">
    <location>
        <begin position="23"/>
        <end position="52"/>
    </location>
</feature>
<name>E1REF6_METP4</name>
<protein>
    <recommendedName>
        <fullName evidence="2">Archaeal Type IV pilin N-terminal domain-containing protein</fullName>
    </recommendedName>
</protein>
<keyword evidence="4" id="KW-1185">Reference proteome</keyword>
<dbReference type="HOGENOM" id="CLU_092288_0_0_2"/>
<dbReference type="eggNOG" id="arCOG02421">
    <property type="taxonomic scope" value="Archaea"/>
</dbReference>
<dbReference type="Proteomes" id="UP000006565">
    <property type="component" value="Chromosome"/>
</dbReference>
<dbReference type="EMBL" id="CP002117">
    <property type="protein sequence ID" value="ADN37199.1"/>
    <property type="molecule type" value="Genomic_DNA"/>
</dbReference>
<dbReference type="KEGG" id="mpi:Mpet_2455"/>
<dbReference type="InterPro" id="IPR012859">
    <property type="entry name" value="Pilin_N_archaeal"/>
</dbReference>
<feature type="domain" description="Archaeal Type IV pilin N-terminal" evidence="2">
    <location>
        <begin position="22"/>
        <end position="102"/>
    </location>
</feature>
<evidence type="ECO:0000259" key="2">
    <source>
        <dbReference type="Pfam" id="PF07790"/>
    </source>
</evidence>
<organism evidence="3 4">
    <name type="scientific">Methanolacinia petrolearia (strain DSM 11571 / OCM 486 / SEBR 4847)</name>
    <name type="common">Methanoplanus petrolearius</name>
    <dbReference type="NCBI Taxonomy" id="679926"/>
    <lineage>
        <taxon>Archaea</taxon>
        <taxon>Methanobacteriati</taxon>
        <taxon>Methanobacteriota</taxon>
        <taxon>Stenosarchaea group</taxon>
        <taxon>Methanomicrobia</taxon>
        <taxon>Methanomicrobiales</taxon>
        <taxon>Methanomicrobiaceae</taxon>
        <taxon>Methanolacinia</taxon>
    </lineage>
</organism>
<evidence type="ECO:0000256" key="1">
    <source>
        <dbReference type="SAM" id="Phobius"/>
    </source>
</evidence>
<keyword evidence="1" id="KW-1133">Transmembrane helix</keyword>
<dbReference type="InterPro" id="IPR013373">
    <property type="entry name" value="Flagellin/pilin_N_arc"/>
</dbReference>
<sequence length="319" mass="34083" precursor="true">MKSKIKKNLPACMLSYEHRRESAVSPVVGVMLMLVVTIIIAAVVSGFAGGLIENGAQKTPSLTMDVKITNSGTYRGSEFSATVTGVSEPIQTSNLKIITSWTTTVKTNTYIKSSGGTEINGTGCILSLPLGTVYHGGTECIPGVSNSYTQKTAKSVAPYGFGPGVTNTTTSDMGNYMYNGPIIPMYNWQFFSVTHFGNYSLEQGTVMLAEAGGRCIYYPVTGGIPDTFNMGGYGTMTYLNGEYVAHTYHYKTGNVYGVYTGDETVPMDIIADGGQIDGMQAVLGCGWENLRGGDVVNVKVVYTPSGKTIFDQDVVVDYS</sequence>
<dbReference type="GeneID" id="25395024"/>
<evidence type="ECO:0000313" key="3">
    <source>
        <dbReference type="EMBL" id="ADN37199.1"/>
    </source>
</evidence>
<dbReference type="Pfam" id="PF07790">
    <property type="entry name" value="Pilin_N"/>
    <property type="match status" value="1"/>
</dbReference>
<gene>
    <name evidence="3" type="ordered locus">Mpet_2455</name>
</gene>
<keyword evidence="1" id="KW-0812">Transmembrane</keyword>
<dbReference type="RefSeq" id="WP_013330376.1">
    <property type="nucleotide sequence ID" value="NC_014507.1"/>
</dbReference>
<dbReference type="AlphaFoldDB" id="E1REF6"/>
<dbReference type="NCBIfam" id="TIGR02537">
    <property type="entry name" value="arch_flag_Nterm"/>
    <property type="match status" value="1"/>
</dbReference>
<keyword evidence="1" id="KW-0472">Membrane</keyword>
<evidence type="ECO:0000313" key="4">
    <source>
        <dbReference type="Proteomes" id="UP000006565"/>
    </source>
</evidence>